<gene>
    <name evidence="13" type="ORF">BT63DRAFT_70084</name>
</gene>
<dbReference type="Proteomes" id="UP000799302">
    <property type="component" value="Unassembled WGS sequence"/>
</dbReference>
<keyword evidence="14" id="KW-1185">Reference proteome</keyword>
<name>A0A6A6U1Z9_9PEZI</name>
<dbReference type="InterPro" id="IPR004837">
    <property type="entry name" value="NaCa_Exmemb"/>
</dbReference>
<evidence type="ECO:0000313" key="14">
    <source>
        <dbReference type="Proteomes" id="UP000799302"/>
    </source>
</evidence>
<comment type="similarity">
    <text evidence="2 10">Belongs to the Ca(2+):cation antiporter (CaCA) (TC 2.A.19) family.</text>
</comment>
<evidence type="ECO:0000256" key="8">
    <source>
        <dbReference type="ARBA" id="ARBA00023065"/>
    </source>
</evidence>
<keyword evidence="7 10" id="KW-1133">Transmembrane helix</keyword>
<dbReference type="GO" id="GO:0006874">
    <property type="term" value="P:intracellular calcium ion homeostasis"/>
    <property type="evidence" value="ECO:0007669"/>
    <property type="project" value="TreeGrafter"/>
</dbReference>
<proteinExistence type="inferred from homology"/>
<dbReference type="PANTHER" id="PTHR31503">
    <property type="entry name" value="VACUOLAR CALCIUM ION TRANSPORTER"/>
    <property type="match status" value="1"/>
</dbReference>
<feature type="transmembrane region" description="Helical" evidence="10">
    <location>
        <begin position="412"/>
        <end position="432"/>
    </location>
</feature>
<evidence type="ECO:0000256" key="3">
    <source>
        <dbReference type="ARBA" id="ARBA00022448"/>
    </source>
</evidence>
<dbReference type="EMBL" id="MU004240">
    <property type="protein sequence ID" value="KAF2665621.1"/>
    <property type="molecule type" value="Genomic_DNA"/>
</dbReference>
<evidence type="ECO:0000313" key="13">
    <source>
        <dbReference type="EMBL" id="KAF2665621.1"/>
    </source>
</evidence>
<dbReference type="InterPro" id="IPR004798">
    <property type="entry name" value="CAX-like"/>
</dbReference>
<keyword evidence="6 10" id="KW-0106">Calcium</keyword>
<keyword evidence="5 10" id="KW-0812">Transmembrane</keyword>
<evidence type="ECO:0000256" key="11">
    <source>
        <dbReference type="SAM" id="MobiDB-lite"/>
    </source>
</evidence>
<feature type="transmembrane region" description="Helical" evidence="10">
    <location>
        <begin position="195"/>
        <end position="214"/>
    </location>
</feature>
<dbReference type="NCBIfam" id="TIGR00378">
    <property type="entry name" value="cax"/>
    <property type="match status" value="1"/>
</dbReference>
<evidence type="ECO:0000256" key="2">
    <source>
        <dbReference type="ARBA" id="ARBA00008170"/>
    </source>
</evidence>
<dbReference type="GO" id="GO:0015369">
    <property type="term" value="F:calcium:proton antiporter activity"/>
    <property type="evidence" value="ECO:0007669"/>
    <property type="project" value="UniProtKB-UniRule"/>
</dbReference>
<evidence type="ECO:0000256" key="5">
    <source>
        <dbReference type="ARBA" id="ARBA00022692"/>
    </source>
</evidence>
<dbReference type="AlphaFoldDB" id="A0A6A6U1Z9"/>
<feature type="region of interest" description="Disordered" evidence="11">
    <location>
        <begin position="441"/>
        <end position="465"/>
    </location>
</feature>
<dbReference type="InterPro" id="IPR004713">
    <property type="entry name" value="CaH_exchang"/>
</dbReference>
<protein>
    <recommendedName>
        <fullName evidence="10">Vacuolar calcium ion transporter</fullName>
    </recommendedName>
</protein>
<evidence type="ECO:0000256" key="7">
    <source>
        <dbReference type="ARBA" id="ARBA00022989"/>
    </source>
</evidence>
<comment type="subcellular location">
    <subcellularLocation>
        <location evidence="1">Endomembrane system</location>
        <topology evidence="1">Multi-pass membrane protein</topology>
    </subcellularLocation>
    <subcellularLocation>
        <location evidence="10">Vacuole membrane</location>
    </subcellularLocation>
</comment>
<keyword evidence="9 10" id="KW-0472">Membrane</keyword>
<accession>A0A6A6U1Z9</accession>
<reference evidence="13" key="1">
    <citation type="journal article" date="2020" name="Stud. Mycol.">
        <title>101 Dothideomycetes genomes: a test case for predicting lifestyles and emergence of pathogens.</title>
        <authorList>
            <person name="Haridas S."/>
            <person name="Albert R."/>
            <person name="Binder M."/>
            <person name="Bloem J."/>
            <person name="Labutti K."/>
            <person name="Salamov A."/>
            <person name="Andreopoulos B."/>
            <person name="Baker S."/>
            <person name="Barry K."/>
            <person name="Bills G."/>
            <person name="Bluhm B."/>
            <person name="Cannon C."/>
            <person name="Castanera R."/>
            <person name="Culley D."/>
            <person name="Daum C."/>
            <person name="Ezra D."/>
            <person name="Gonzalez J."/>
            <person name="Henrissat B."/>
            <person name="Kuo A."/>
            <person name="Liang C."/>
            <person name="Lipzen A."/>
            <person name="Lutzoni F."/>
            <person name="Magnuson J."/>
            <person name="Mondo S."/>
            <person name="Nolan M."/>
            <person name="Ohm R."/>
            <person name="Pangilinan J."/>
            <person name="Park H.-J."/>
            <person name="Ramirez L."/>
            <person name="Alfaro M."/>
            <person name="Sun H."/>
            <person name="Tritt A."/>
            <person name="Yoshinaga Y."/>
            <person name="Zwiers L.-H."/>
            <person name="Turgeon B."/>
            <person name="Goodwin S."/>
            <person name="Spatafora J."/>
            <person name="Crous P."/>
            <person name="Grigoriev I."/>
        </authorList>
    </citation>
    <scope>NUCLEOTIDE SEQUENCE</scope>
    <source>
        <strain evidence="13">CBS 115976</strain>
    </source>
</reference>
<feature type="compositionally biased region" description="Basic and acidic residues" evidence="11">
    <location>
        <begin position="19"/>
        <end position="39"/>
    </location>
</feature>
<dbReference type="GO" id="GO:0000329">
    <property type="term" value="C:fungal-type vacuole membrane"/>
    <property type="evidence" value="ECO:0007669"/>
    <property type="project" value="TreeGrafter"/>
</dbReference>
<sequence length="465" mass="51212">MEHPQHTLTSFHSPQLSLESREKRDDGARDLPTHNEEKKRGWHIHPAGESGRRGFHPLKFVLICFRSSCTLSKAVNVLWPVVPFAFALHFAKPDYHLLNFILPYIAMVPSANLLGFAGGELANKLPRVIGVMLETTLGSLVELILLIVLVRRGSKNVPVIKAAILGSILANLLLCLGLCFFAGGIRREEQEFHQAISEVANGLMLVAGMGLVLPAIFSSAKSTTDNVVNKVLKISRGTSVILLAAYLVYVWFQMHSHHSMYNDIFESHKDEVEHKDRKKGRLTASEALVAVVMGIICVTFMAIFLVDGIDFIVEERHIKDAFLGLILVPLVEKAAEHITAVDEAWDGHINFALSHVLGSSVQTALLNTPLIVLIGWGIGVPMDLNFEIFDAAVLILAIIVVGNLMRDGKSNYLEGLLCIFVYLIIAISAFYYPNQEIQRGGIPRGDEGERNSIFQVGPGMSSTTH</sequence>
<keyword evidence="10" id="KW-0926">Vacuole</keyword>
<dbReference type="OrthoDB" id="1699231at2759"/>
<keyword evidence="10" id="KW-0050">Antiport</keyword>
<evidence type="ECO:0000256" key="6">
    <source>
        <dbReference type="ARBA" id="ARBA00022837"/>
    </source>
</evidence>
<dbReference type="InterPro" id="IPR044880">
    <property type="entry name" value="NCX_ion-bd_dom_sf"/>
</dbReference>
<evidence type="ECO:0000256" key="9">
    <source>
        <dbReference type="ARBA" id="ARBA00023136"/>
    </source>
</evidence>
<dbReference type="PANTHER" id="PTHR31503:SF14">
    <property type="entry name" value="VACUOLAR CALCIUM ION TRANSPORTER"/>
    <property type="match status" value="1"/>
</dbReference>
<evidence type="ECO:0000259" key="12">
    <source>
        <dbReference type="Pfam" id="PF01699"/>
    </source>
</evidence>
<comment type="caution">
    <text evidence="10">Lacks conserved residue(s) required for the propagation of feature annotation.</text>
</comment>
<evidence type="ECO:0000256" key="10">
    <source>
        <dbReference type="RuleBase" id="RU365028"/>
    </source>
</evidence>
<dbReference type="GO" id="GO:0012505">
    <property type="term" value="C:endomembrane system"/>
    <property type="evidence" value="ECO:0007669"/>
    <property type="project" value="UniProtKB-SubCell"/>
</dbReference>
<feature type="compositionally biased region" description="Polar residues" evidence="11">
    <location>
        <begin position="1"/>
        <end position="18"/>
    </location>
</feature>
<comment type="function">
    <text evidence="10">Has a role in promoting intracellular calcium ion sequestration via the exchange of calcium ions for hydrogen ions across the vacuolar membrane. Involved also in manganese ion homeostasis via its uptake into the vacuole.</text>
</comment>
<feature type="region of interest" description="Disordered" evidence="11">
    <location>
        <begin position="1"/>
        <end position="46"/>
    </location>
</feature>
<keyword evidence="3 10" id="KW-0813">Transport</keyword>
<feature type="domain" description="Sodium/calcium exchanger membrane region" evidence="12">
    <location>
        <begin position="287"/>
        <end position="427"/>
    </location>
</feature>
<feature type="transmembrane region" description="Helical" evidence="10">
    <location>
        <begin position="128"/>
        <end position="150"/>
    </location>
</feature>
<feature type="transmembrane region" description="Helical" evidence="10">
    <location>
        <begin position="287"/>
        <end position="306"/>
    </location>
</feature>
<keyword evidence="4 10" id="KW-0109">Calcium transport</keyword>
<feature type="transmembrane region" description="Helical" evidence="10">
    <location>
        <begin position="162"/>
        <end position="183"/>
    </location>
</feature>
<evidence type="ECO:0000256" key="4">
    <source>
        <dbReference type="ARBA" id="ARBA00022568"/>
    </source>
</evidence>
<feature type="transmembrane region" description="Helical" evidence="10">
    <location>
        <begin position="97"/>
        <end position="116"/>
    </location>
</feature>
<organism evidence="13 14">
    <name type="scientific">Microthyrium microscopicum</name>
    <dbReference type="NCBI Taxonomy" id="703497"/>
    <lineage>
        <taxon>Eukaryota</taxon>
        <taxon>Fungi</taxon>
        <taxon>Dikarya</taxon>
        <taxon>Ascomycota</taxon>
        <taxon>Pezizomycotina</taxon>
        <taxon>Dothideomycetes</taxon>
        <taxon>Dothideomycetes incertae sedis</taxon>
        <taxon>Microthyriales</taxon>
        <taxon>Microthyriaceae</taxon>
        <taxon>Microthyrium</taxon>
    </lineage>
</organism>
<keyword evidence="8 10" id="KW-0406">Ion transport</keyword>
<feature type="transmembrane region" description="Helical" evidence="10">
    <location>
        <begin position="352"/>
        <end position="376"/>
    </location>
</feature>
<dbReference type="Gene3D" id="1.20.1420.30">
    <property type="entry name" value="NCX, central ion-binding region"/>
    <property type="match status" value="2"/>
</dbReference>
<feature type="domain" description="Sodium/calcium exchanger membrane region" evidence="12">
    <location>
        <begin position="97"/>
        <end position="254"/>
    </location>
</feature>
<feature type="transmembrane region" description="Helical" evidence="10">
    <location>
        <begin position="234"/>
        <end position="252"/>
    </location>
</feature>
<feature type="transmembrane region" description="Helical" evidence="10">
    <location>
        <begin position="388"/>
        <end position="406"/>
    </location>
</feature>
<evidence type="ECO:0000256" key="1">
    <source>
        <dbReference type="ARBA" id="ARBA00004127"/>
    </source>
</evidence>
<dbReference type="Pfam" id="PF01699">
    <property type="entry name" value="Na_Ca_ex"/>
    <property type="match status" value="2"/>
</dbReference>